<proteinExistence type="inferred from homology"/>
<dbReference type="PROSITE" id="PS51143">
    <property type="entry name" value="MT_A70"/>
    <property type="match status" value="1"/>
</dbReference>
<dbReference type="PANTHER" id="PTHR13107:SF0">
    <property type="entry name" value="N6-ADENOSINE-METHYLTRANSFERASE NON-CATALYTIC SUBUNIT"/>
    <property type="match status" value="1"/>
</dbReference>
<dbReference type="InterPro" id="IPR036259">
    <property type="entry name" value="MFS_trans_sf"/>
</dbReference>
<feature type="transmembrane region" description="Helical" evidence="6">
    <location>
        <begin position="984"/>
        <end position="1007"/>
    </location>
</feature>
<dbReference type="GO" id="GO:0036396">
    <property type="term" value="C:RNA N6-methyladenosine methyltransferase complex"/>
    <property type="evidence" value="ECO:0007669"/>
    <property type="project" value="TreeGrafter"/>
</dbReference>
<accession>A0A0K3CIN8</accession>
<feature type="transmembrane region" description="Helical" evidence="6">
    <location>
        <begin position="754"/>
        <end position="778"/>
    </location>
</feature>
<feature type="region of interest" description="Disordered" evidence="5">
    <location>
        <begin position="240"/>
        <end position="274"/>
    </location>
</feature>
<feature type="transmembrane region" description="Helical" evidence="6">
    <location>
        <begin position="784"/>
        <end position="802"/>
    </location>
</feature>
<feature type="region of interest" description="Disordered" evidence="5">
    <location>
        <begin position="559"/>
        <end position="624"/>
    </location>
</feature>
<dbReference type="GO" id="GO:0005634">
    <property type="term" value="C:nucleus"/>
    <property type="evidence" value="ECO:0007669"/>
    <property type="project" value="UniProtKB-SubCell"/>
</dbReference>
<dbReference type="SUPFAM" id="SSF103473">
    <property type="entry name" value="MFS general substrate transporter"/>
    <property type="match status" value="1"/>
</dbReference>
<name>A0A0K3CIN8_RHOTO</name>
<feature type="transmembrane region" description="Helical" evidence="6">
    <location>
        <begin position="724"/>
        <end position="742"/>
    </location>
</feature>
<evidence type="ECO:0000313" key="7">
    <source>
        <dbReference type="EMBL" id="CTR09529.1"/>
    </source>
</evidence>
<keyword evidence="6" id="KW-0812">Transmembrane</keyword>
<evidence type="ECO:0000256" key="6">
    <source>
        <dbReference type="SAM" id="Phobius"/>
    </source>
</evidence>
<gene>
    <name evidence="7" type="primary">FGENESH: predicted gene_10.227</name>
    <name evidence="7" type="ORF">BN2166_0053900</name>
</gene>
<feature type="transmembrane region" description="Helical" evidence="6">
    <location>
        <begin position="844"/>
        <end position="864"/>
    </location>
</feature>
<sequence>NHLRNTAVETRFAEYPKLASLLTHKHTLTASPQHSIPPTYFNLPSDSSSSSASAMSSALATLRPAHFDCLLLTPPPSVTFDELASLEISRLAATPGFIWLWVGSGQAGLEGSEGGGVGLEKGRELLTLWGYRRCEDIVWLKTNKKDPEGDLVKEPTSLFQPTLEHCLMGIRGTVRRSTDSFFVHCNVDTDVIVWEGDDEDPDLKPPEIQTLIENFCLGTRRLHLYGSPRSLRRGWLTVPSASSPPFSSDSPVPPVENEGTPEEQKERWGAPREWSREEWEARWKRPVAPGSLAAEGKGPELLGKVDTLLPFVEELDALRPKSPPQRNGLPSSGGLGRGRGAGLGITRSGLVGQAAIAPAPDGSVGVNGLGRGRGRGRGRNNAEVEAGYNIVPRPLPRQPPTTMYGTSLQAFTPQQHFVQTPPHPNPAPQYAYSSHLVPPPPPPPVAQYAYASPSSAQQFYGVPPPPAFLSGYPQQSQAPTYRPPLHYPPQQQYQRPAVQGYYTPPYPASVQPSPIPQHPSLPGSAYAYAMPTSSTSSLAPTNPQLATQYLQQQMQTLALGQSTSSNSTAPSDAGSSAPAGELVYPISSRSRERTAESVAQATAADGRTRRNAHRAASPSSPHQFVERGLAMSSAVTATAVHEEPALPTEDLPSSPETSRVSTFDFGDGEDNAKALPPVDGGRHAWQFVVASFMLECFGASWQSFFPQNRFDDPQSCSSTRLTSAASPVWGYSFAFATILVYLQSHDPWRQYSLSALSAIGTTQLGLMYCLPIVGVVIFRRYGDWVRTILWTSVAVSCGSMLLSSWATKLWQLVVLQGVLCGIANTFIFAPVFCYISEWWVARRGLAWGLIVSGNGFGGFTLPWLINAVLQARGFAWMCRVWAIFTAVVFAISILLLKPRIPYVRPASGRAPWLAVDFTFLRNPLFVCMAIATLFSSLAYLPVANYLAVYASSFSSSVTTINLVVGLFNLAACGGSMLAGRVSDFSYSLGVTVIGVCGALLSLTAWGFADTLAKVYAFAVLFGLTGQQTSTWGGVVNDLASNNPNTGTFIFTILPIVRGSASLFIPFILQALYSRETAEHQRSFGRYGFLRMIIL</sequence>
<dbReference type="InterPro" id="IPR007757">
    <property type="entry name" value="MT-A70-like"/>
</dbReference>
<feature type="non-terminal residue" evidence="7">
    <location>
        <position position="1094"/>
    </location>
</feature>
<protein>
    <submittedName>
        <fullName evidence="7">FGENESH: predicted gene_10.227 protein</fullName>
    </submittedName>
</protein>
<evidence type="ECO:0000256" key="3">
    <source>
        <dbReference type="ARBA" id="ARBA00023242"/>
    </source>
</evidence>
<feature type="transmembrane region" description="Helical" evidence="6">
    <location>
        <begin position="1047"/>
        <end position="1072"/>
    </location>
</feature>
<evidence type="ECO:0000256" key="1">
    <source>
        <dbReference type="ARBA" id="ARBA00004123"/>
    </source>
</evidence>
<evidence type="ECO:0000313" key="8">
    <source>
        <dbReference type="Proteomes" id="UP000199069"/>
    </source>
</evidence>
<dbReference type="PANTHER" id="PTHR13107">
    <property type="entry name" value="N6-ADENOSINE-METHYLTRANSFERASE NON-CATALYTIC SUBUNIT"/>
    <property type="match status" value="1"/>
</dbReference>
<feature type="compositionally biased region" description="Basic and acidic residues" evidence="5">
    <location>
        <begin position="262"/>
        <end position="274"/>
    </location>
</feature>
<feature type="transmembrane region" description="Helical" evidence="6">
    <location>
        <begin position="959"/>
        <end position="978"/>
    </location>
</feature>
<dbReference type="STRING" id="5286.A0A0K3CIN8"/>
<feature type="region of interest" description="Disordered" evidence="5">
    <location>
        <begin position="316"/>
        <end position="341"/>
    </location>
</feature>
<dbReference type="Proteomes" id="UP000199069">
    <property type="component" value="Unassembled WGS sequence"/>
</dbReference>
<reference evidence="7 8" key="1">
    <citation type="submission" date="2015-07" db="EMBL/GenBank/DDBJ databases">
        <authorList>
            <person name="Cajimat M.N.B."/>
            <person name="Milazzo M.L."/>
            <person name="Fulhorst C.F."/>
        </authorList>
    </citation>
    <scope>NUCLEOTIDE SEQUENCE [LARGE SCALE GENOMIC DNA]</scope>
    <source>
        <strain evidence="7">Single colony</strain>
    </source>
</reference>
<dbReference type="OMA" id="SEWWVAR"/>
<feature type="non-terminal residue" evidence="7">
    <location>
        <position position="1"/>
    </location>
</feature>
<keyword evidence="8" id="KW-1185">Reference proteome</keyword>
<evidence type="ECO:0000256" key="2">
    <source>
        <dbReference type="ARBA" id="ARBA00004141"/>
    </source>
</evidence>
<feature type="compositionally biased region" description="Gly residues" evidence="5">
    <location>
        <begin position="331"/>
        <end position="341"/>
    </location>
</feature>
<dbReference type="GO" id="GO:0022857">
    <property type="term" value="F:transmembrane transporter activity"/>
    <property type="evidence" value="ECO:0007669"/>
    <property type="project" value="InterPro"/>
</dbReference>
<dbReference type="Gene3D" id="1.20.1250.20">
    <property type="entry name" value="MFS general substrate transporter like domains"/>
    <property type="match status" value="2"/>
</dbReference>
<organism evidence="7 8">
    <name type="scientific">Rhodotorula toruloides</name>
    <name type="common">Yeast</name>
    <name type="synonym">Rhodosporidium toruloides</name>
    <dbReference type="NCBI Taxonomy" id="5286"/>
    <lineage>
        <taxon>Eukaryota</taxon>
        <taxon>Fungi</taxon>
        <taxon>Dikarya</taxon>
        <taxon>Basidiomycota</taxon>
        <taxon>Pucciniomycotina</taxon>
        <taxon>Microbotryomycetes</taxon>
        <taxon>Sporidiobolales</taxon>
        <taxon>Sporidiobolaceae</taxon>
        <taxon>Rhodotorula</taxon>
    </lineage>
</organism>
<dbReference type="Pfam" id="PF07690">
    <property type="entry name" value="MFS_1"/>
    <property type="match status" value="1"/>
</dbReference>
<keyword evidence="3" id="KW-0539">Nucleus</keyword>
<feature type="transmembrane region" description="Helical" evidence="6">
    <location>
        <begin position="809"/>
        <end position="832"/>
    </location>
</feature>
<dbReference type="EMBL" id="CWKI01000010">
    <property type="protein sequence ID" value="CTR09529.1"/>
    <property type="molecule type" value="Genomic_DNA"/>
</dbReference>
<dbReference type="InterPro" id="IPR045123">
    <property type="entry name" value="METTL14-like"/>
</dbReference>
<comment type="similarity">
    <text evidence="4">Belongs to the MT-A70-like family.</text>
</comment>
<dbReference type="InterPro" id="IPR011701">
    <property type="entry name" value="MFS"/>
</dbReference>
<feature type="region of interest" description="Disordered" evidence="5">
    <location>
        <begin position="466"/>
        <end position="491"/>
    </location>
</feature>
<dbReference type="Pfam" id="PF05063">
    <property type="entry name" value="MT-A70"/>
    <property type="match status" value="1"/>
</dbReference>
<dbReference type="PROSITE" id="PS51592">
    <property type="entry name" value="SAM_MTA70L_2"/>
    <property type="match status" value="1"/>
</dbReference>
<feature type="compositionally biased region" description="Low complexity" evidence="5">
    <location>
        <begin position="240"/>
        <end position="250"/>
    </location>
</feature>
<dbReference type="GO" id="GO:0016020">
    <property type="term" value="C:membrane"/>
    <property type="evidence" value="ECO:0007669"/>
    <property type="project" value="UniProtKB-SubCell"/>
</dbReference>
<comment type="subcellular location">
    <subcellularLocation>
        <location evidence="2">Membrane</location>
        <topology evidence="2">Multi-pass membrane protein</topology>
    </subcellularLocation>
    <subcellularLocation>
        <location evidence="1">Nucleus</location>
    </subcellularLocation>
</comment>
<feature type="compositionally biased region" description="Low complexity" evidence="5">
    <location>
        <begin position="567"/>
        <end position="580"/>
    </location>
</feature>
<evidence type="ECO:0000256" key="4">
    <source>
        <dbReference type="PROSITE-ProRule" id="PRU00489"/>
    </source>
</evidence>
<keyword evidence="6" id="KW-0472">Membrane</keyword>
<feature type="region of interest" description="Disordered" evidence="5">
    <location>
        <begin position="643"/>
        <end position="676"/>
    </location>
</feature>
<feature type="region of interest" description="Disordered" evidence="5">
    <location>
        <begin position="416"/>
        <end position="438"/>
    </location>
</feature>
<feature type="transmembrane region" description="Helical" evidence="6">
    <location>
        <begin position="876"/>
        <end position="896"/>
    </location>
</feature>
<evidence type="ECO:0000256" key="5">
    <source>
        <dbReference type="SAM" id="MobiDB-lite"/>
    </source>
</evidence>
<dbReference type="AlphaFoldDB" id="A0A0K3CIN8"/>
<feature type="transmembrane region" description="Helical" evidence="6">
    <location>
        <begin position="923"/>
        <end position="947"/>
    </location>
</feature>
<keyword evidence="6" id="KW-1133">Transmembrane helix</keyword>
<dbReference type="GO" id="GO:0003729">
    <property type="term" value="F:mRNA binding"/>
    <property type="evidence" value="ECO:0007669"/>
    <property type="project" value="TreeGrafter"/>
</dbReference>